<comment type="similarity">
    <text evidence="2">Belongs to the TrkH potassium transport family.</text>
</comment>
<comment type="subcellular location">
    <subcellularLocation>
        <location evidence="1">Cell inner membrane</location>
        <topology evidence="1">Multi-pass membrane protein</topology>
    </subcellularLocation>
</comment>
<keyword evidence="11 12" id="KW-0472">Membrane</keyword>
<keyword evidence="10" id="KW-0406">Ion transport</keyword>
<keyword evidence="8" id="KW-0630">Potassium</keyword>
<feature type="transmembrane region" description="Helical" evidence="12">
    <location>
        <begin position="187"/>
        <end position="205"/>
    </location>
</feature>
<feature type="transmembrane region" description="Helical" evidence="12">
    <location>
        <begin position="37"/>
        <end position="57"/>
    </location>
</feature>
<evidence type="ECO:0000256" key="2">
    <source>
        <dbReference type="ARBA" id="ARBA00009137"/>
    </source>
</evidence>
<feature type="transmembrane region" description="Helical" evidence="12">
    <location>
        <begin position="337"/>
        <end position="358"/>
    </location>
</feature>
<feature type="transmembrane region" description="Helical" evidence="12">
    <location>
        <begin position="69"/>
        <end position="91"/>
    </location>
</feature>
<evidence type="ECO:0000256" key="1">
    <source>
        <dbReference type="ARBA" id="ARBA00004429"/>
    </source>
</evidence>
<feature type="non-terminal residue" evidence="13">
    <location>
        <position position="455"/>
    </location>
</feature>
<keyword evidence="3" id="KW-0813">Transport</keyword>
<gene>
    <name evidence="13" type="ORF">METZ01_LOCUS241927</name>
</gene>
<dbReference type="GO" id="GO:0015379">
    <property type="term" value="F:potassium:chloride symporter activity"/>
    <property type="evidence" value="ECO:0007669"/>
    <property type="project" value="InterPro"/>
</dbReference>
<feature type="transmembrane region" description="Helical" evidence="12">
    <location>
        <begin position="239"/>
        <end position="263"/>
    </location>
</feature>
<protein>
    <recommendedName>
        <fullName evidence="14">Potassium transporter</fullName>
    </recommendedName>
</protein>
<evidence type="ECO:0000256" key="7">
    <source>
        <dbReference type="ARBA" id="ARBA00022692"/>
    </source>
</evidence>
<evidence type="ECO:0000256" key="4">
    <source>
        <dbReference type="ARBA" id="ARBA00022475"/>
    </source>
</evidence>
<feature type="transmembrane region" description="Helical" evidence="12">
    <location>
        <begin position="7"/>
        <end position="31"/>
    </location>
</feature>
<dbReference type="EMBL" id="UINC01062445">
    <property type="protein sequence ID" value="SVB89073.1"/>
    <property type="molecule type" value="Genomic_DNA"/>
</dbReference>
<dbReference type="PANTHER" id="PTHR32024">
    <property type="entry name" value="TRK SYSTEM POTASSIUM UPTAKE PROTEIN TRKG-RELATED"/>
    <property type="match status" value="1"/>
</dbReference>
<feature type="transmembrane region" description="Helical" evidence="12">
    <location>
        <begin position="399"/>
        <end position="418"/>
    </location>
</feature>
<evidence type="ECO:0000256" key="6">
    <source>
        <dbReference type="ARBA" id="ARBA00022538"/>
    </source>
</evidence>
<proteinExistence type="inferred from homology"/>
<keyword evidence="7 12" id="KW-0812">Transmembrane</keyword>
<evidence type="ECO:0000256" key="5">
    <source>
        <dbReference type="ARBA" id="ARBA00022519"/>
    </source>
</evidence>
<dbReference type="GO" id="GO:0005886">
    <property type="term" value="C:plasma membrane"/>
    <property type="evidence" value="ECO:0007669"/>
    <property type="project" value="UniProtKB-SubCell"/>
</dbReference>
<dbReference type="PANTHER" id="PTHR32024:SF2">
    <property type="entry name" value="TRK SYSTEM POTASSIUM UPTAKE PROTEIN TRKG-RELATED"/>
    <property type="match status" value="1"/>
</dbReference>
<evidence type="ECO:0008006" key="14">
    <source>
        <dbReference type="Google" id="ProtNLM"/>
    </source>
</evidence>
<keyword evidence="5" id="KW-0997">Cell inner membrane</keyword>
<dbReference type="PIRSF" id="PIRSF006247">
    <property type="entry name" value="TrkH"/>
    <property type="match status" value="1"/>
</dbReference>
<dbReference type="InterPro" id="IPR004772">
    <property type="entry name" value="TrkH"/>
</dbReference>
<evidence type="ECO:0000256" key="8">
    <source>
        <dbReference type="ARBA" id="ARBA00022958"/>
    </source>
</evidence>
<dbReference type="AlphaFoldDB" id="A0A382HR18"/>
<dbReference type="Pfam" id="PF02386">
    <property type="entry name" value="TrkH"/>
    <property type="match status" value="1"/>
</dbReference>
<keyword evidence="4" id="KW-1003">Cell membrane</keyword>
<dbReference type="InterPro" id="IPR003445">
    <property type="entry name" value="Cat_transpt"/>
</dbReference>
<evidence type="ECO:0000256" key="10">
    <source>
        <dbReference type="ARBA" id="ARBA00023065"/>
    </source>
</evidence>
<sequence length="455" mass="50222">MIRRQSFYIVGVLLIILGLSMLCSVACSLIFNDGDLVPLLQSIAVTIVSGFTLMLLFKSKEKKELSTHDGFAVVTMGWFAMAIFSAFPFYFSGTLDYTNSFFEAMSGLTTTGASVLGHSSTLLIEEVPHGILFWRSFTHFIGGMGIIVFSIAILPMLGMGGVQLFRAEVAGPVADKITPRVKQTAKLLWGIYVGFVLIETLVLRIEGMPWFDSFCHSFGTMATGGFSTKNISIAAYGGLIQWTIIFFMFCAATNFSLHYYFIAKGKRKYFKDREFRVYFSLVLFCAILFFIDIINSSNYEINIETIRHAIFTSVSLITTTGFGTEDFETWPSMSKTLVFFLLFVGGSAGSTTGGMKIIRSILVFRYLIYEVRKLLHPKGVFNFTIGENSIDDNVVRATLGFYLFYLFIFVFTAIVLSMTGLDVTTALSASASAIGNIGPGLGAIGPSDNWGHLTD</sequence>
<evidence type="ECO:0000256" key="12">
    <source>
        <dbReference type="SAM" id="Phobius"/>
    </source>
</evidence>
<keyword evidence="6" id="KW-0633">Potassium transport</keyword>
<accession>A0A382HR18</accession>
<reference evidence="13" key="1">
    <citation type="submission" date="2018-05" db="EMBL/GenBank/DDBJ databases">
        <authorList>
            <person name="Lanie J.A."/>
            <person name="Ng W.-L."/>
            <person name="Kazmierczak K.M."/>
            <person name="Andrzejewski T.M."/>
            <person name="Davidsen T.M."/>
            <person name="Wayne K.J."/>
            <person name="Tettelin H."/>
            <person name="Glass J.I."/>
            <person name="Rusch D."/>
            <person name="Podicherti R."/>
            <person name="Tsui H.-C.T."/>
            <person name="Winkler M.E."/>
        </authorList>
    </citation>
    <scope>NUCLEOTIDE SEQUENCE</scope>
</reference>
<feature type="transmembrane region" description="Helical" evidence="12">
    <location>
        <begin position="275"/>
        <end position="294"/>
    </location>
</feature>
<keyword evidence="9 12" id="KW-1133">Transmembrane helix</keyword>
<evidence type="ECO:0000256" key="3">
    <source>
        <dbReference type="ARBA" id="ARBA00022448"/>
    </source>
</evidence>
<evidence type="ECO:0000256" key="9">
    <source>
        <dbReference type="ARBA" id="ARBA00022989"/>
    </source>
</evidence>
<evidence type="ECO:0000313" key="13">
    <source>
        <dbReference type="EMBL" id="SVB89073.1"/>
    </source>
</evidence>
<feature type="transmembrane region" description="Helical" evidence="12">
    <location>
        <begin position="137"/>
        <end position="157"/>
    </location>
</feature>
<evidence type="ECO:0000256" key="11">
    <source>
        <dbReference type="ARBA" id="ARBA00023136"/>
    </source>
</evidence>
<name>A0A382HR18_9ZZZZ</name>
<organism evidence="13">
    <name type="scientific">marine metagenome</name>
    <dbReference type="NCBI Taxonomy" id="408172"/>
    <lineage>
        <taxon>unclassified sequences</taxon>
        <taxon>metagenomes</taxon>
        <taxon>ecological metagenomes</taxon>
    </lineage>
</organism>